<evidence type="ECO:0000259" key="1">
    <source>
        <dbReference type="Pfam" id="PF13614"/>
    </source>
</evidence>
<dbReference type="InterPro" id="IPR050678">
    <property type="entry name" value="DNA_Partitioning_ATPase"/>
</dbReference>
<dbReference type="EMBL" id="UOFD01000025">
    <property type="protein sequence ID" value="VAW51225.1"/>
    <property type="molecule type" value="Genomic_DNA"/>
</dbReference>
<sequence length="279" mass="30691">MNIWAFANQKGGVGKTTSAITLAGILAARNEKTLMIDLDPHASMSSYFGMEPETINNGVFELFIGHSENKNIDLNSVVHTTEIEHLSIIPSSVAVATLEKRFGTNNGMGLILSSVLKNATQQYKHVLIDCPPVLGLLMLNAMVACDQLVVPVQTELLAIKGLHRMLRTIEMIENSLHKKIIYTVLPTMYDKRTLASQKSLQILKDECKGFLSAEPIPIDTKFRDASFTGKPISFTNKNTHGLKAYKTLLQQMLPAINDEAIDNKAIDNNAANNKNRDAA</sequence>
<dbReference type="SUPFAM" id="SSF52540">
    <property type="entry name" value="P-loop containing nucleoside triphosphate hydrolases"/>
    <property type="match status" value="1"/>
</dbReference>
<dbReference type="InterPro" id="IPR027417">
    <property type="entry name" value="P-loop_NTPase"/>
</dbReference>
<name>A0A3B0W5P6_9ZZZZ</name>
<dbReference type="Pfam" id="PF13614">
    <property type="entry name" value="AAA_31"/>
    <property type="match status" value="1"/>
</dbReference>
<accession>A0A3B0W5P6</accession>
<reference evidence="2" key="1">
    <citation type="submission" date="2018-06" db="EMBL/GenBank/DDBJ databases">
        <authorList>
            <person name="Zhirakovskaya E."/>
        </authorList>
    </citation>
    <scope>NUCLEOTIDE SEQUENCE</scope>
</reference>
<dbReference type="InterPro" id="IPR025669">
    <property type="entry name" value="AAA_dom"/>
</dbReference>
<gene>
    <name evidence="2" type="ORF">MNBD_GAMMA06-2183</name>
</gene>
<proteinExistence type="predicted"/>
<evidence type="ECO:0000313" key="2">
    <source>
        <dbReference type="EMBL" id="VAW51225.1"/>
    </source>
</evidence>
<dbReference type="Gene3D" id="3.40.50.300">
    <property type="entry name" value="P-loop containing nucleotide triphosphate hydrolases"/>
    <property type="match status" value="1"/>
</dbReference>
<dbReference type="PANTHER" id="PTHR13696">
    <property type="entry name" value="P-LOOP CONTAINING NUCLEOSIDE TRIPHOSPHATE HYDROLASE"/>
    <property type="match status" value="1"/>
</dbReference>
<dbReference type="PANTHER" id="PTHR13696:SF69">
    <property type="entry name" value="PLASMID PARTITIONING PROTEIN-RELATED"/>
    <property type="match status" value="1"/>
</dbReference>
<protein>
    <submittedName>
        <fullName evidence="2">ParA-like protein</fullName>
    </submittedName>
</protein>
<organism evidence="2">
    <name type="scientific">hydrothermal vent metagenome</name>
    <dbReference type="NCBI Taxonomy" id="652676"/>
    <lineage>
        <taxon>unclassified sequences</taxon>
        <taxon>metagenomes</taxon>
        <taxon>ecological metagenomes</taxon>
    </lineage>
</organism>
<dbReference type="CDD" id="cd02042">
    <property type="entry name" value="ParAB_family"/>
    <property type="match status" value="1"/>
</dbReference>
<feature type="domain" description="AAA" evidence="1">
    <location>
        <begin position="2"/>
        <end position="180"/>
    </location>
</feature>
<dbReference type="AlphaFoldDB" id="A0A3B0W5P6"/>